<dbReference type="AlphaFoldDB" id="A0AAD7E397"/>
<gene>
    <name evidence="1" type="ORF">GGX14DRAFT_423184</name>
</gene>
<proteinExistence type="predicted"/>
<keyword evidence="2" id="KW-1185">Reference proteome</keyword>
<reference evidence="1" key="1">
    <citation type="submission" date="2023-03" db="EMBL/GenBank/DDBJ databases">
        <title>Massive genome expansion in bonnet fungi (Mycena s.s.) driven by repeated elements and novel gene families across ecological guilds.</title>
        <authorList>
            <consortium name="Lawrence Berkeley National Laboratory"/>
            <person name="Harder C.B."/>
            <person name="Miyauchi S."/>
            <person name="Viragh M."/>
            <person name="Kuo A."/>
            <person name="Thoen E."/>
            <person name="Andreopoulos B."/>
            <person name="Lu D."/>
            <person name="Skrede I."/>
            <person name="Drula E."/>
            <person name="Henrissat B."/>
            <person name="Morin E."/>
            <person name="Kohler A."/>
            <person name="Barry K."/>
            <person name="LaButti K."/>
            <person name="Morin E."/>
            <person name="Salamov A."/>
            <person name="Lipzen A."/>
            <person name="Mereny Z."/>
            <person name="Hegedus B."/>
            <person name="Baldrian P."/>
            <person name="Stursova M."/>
            <person name="Weitz H."/>
            <person name="Taylor A."/>
            <person name="Grigoriev I.V."/>
            <person name="Nagy L.G."/>
            <person name="Martin F."/>
            <person name="Kauserud H."/>
        </authorList>
    </citation>
    <scope>NUCLEOTIDE SEQUENCE</scope>
    <source>
        <strain evidence="1">9144</strain>
    </source>
</reference>
<name>A0AAD7E397_9AGAR</name>
<dbReference type="Proteomes" id="UP001219525">
    <property type="component" value="Unassembled WGS sequence"/>
</dbReference>
<comment type="caution">
    <text evidence="1">The sequence shown here is derived from an EMBL/GenBank/DDBJ whole genome shotgun (WGS) entry which is preliminary data.</text>
</comment>
<accession>A0AAD7E397</accession>
<evidence type="ECO:0000313" key="2">
    <source>
        <dbReference type="Proteomes" id="UP001219525"/>
    </source>
</evidence>
<evidence type="ECO:0000313" key="1">
    <source>
        <dbReference type="EMBL" id="KAJ7225961.1"/>
    </source>
</evidence>
<dbReference type="PANTHER" id="PTHR33266">
    <property type="entry name" value="CHROMOSOME 15, WHOLE GENOME SHOTGUN SEQUENCE"/>
    <property type="match status" value="1"/>
</dbReference>
<dbReference type="EMBL" id="JARJCW010000004">
    <property type="protein sequence ID" value="KAJ7225961.1"/>
    <property type="molecule type" value="Genomic_DNA"/>
</dbReference>
<sequence>MERAFQCLRDRPIFAVFMSTNSQLEGLATPSIQHPSYRGGSNRFQLFPPLSEFVGFDLFAGEVGQTLFKSGVTLRKLCDPKLIVSFGRPHWYGVWVAFDKAMPEKERLREILNIALQKLNPGPIPKHDMNARLAWVGNRLCLEPDIRRAEGRAFQSKLIESYMGVVVSIPDHRLYMHTTTPSEPVLVEASARLMASHKVNMFKLLRENLGEGLLAKGERGEIVTRALMVLAHDRAARKGKKMNGLRYCRPIRLLDFLEALLTDSAYQTMMEATPVLPTGEEKEKQKKFRDAFKDAWINISHFVRAGDFALVQIDHLRNFFLRGAAVQCHPTQEAIDFVAPILFAADPMSPIGPKDRSDMKVQTKNRLVPTPVVVTTHQTQPELSPDDKPTVSIVIEYGDKTEINTSNCIEVTHTNMVKTRSDVFRPQTINYQVTLRGLEAFRLTAERKTDIRSLLDLTSTLEFPRASQPHNIDMMRRLKHDFKASDDFEWVAKDCWK</sequence>
<dbReference type="PANTHER" id="PTHR33266:SF1">
    <property type="entry name" value="F-BOX DOMAIN-CONTAINING PROTEIN"/>
    <property type="match status" value="1"/>
</dbReference>
<protein>
    <submittedName>
        <fullName evidence="1">Uncharacterized protein</fullName>
    </submittedName>
</protein>
<organism evidence="1 2">
    <name type="scientific">Mycena pura</name>
    <dbReference type="NCBI Taxonomy" id="153505"/>
    <lineage>
        <taxon>Eukaryota</taxon>
        <taxon>Fungi</taxon>
        <taxon>Dikarya</taxon>
        <taxon>Basidiomycota</taxon>
        <taxon>Agaricomycotina</taxon>
        <taxon>Agaricomycetes</taxon>
        <taxon>Agaricomycetidae</taxon>
        <taxon>Agaricales</taxon>
        <taxon>Marasmiineae</taxon>
        <taxon>Mycenaceae</taxon>
        <taxon>Mycena</taxon>
    </lineage>
</organism>